<dbReference type="STRING" id="1123498.VR7878_03072"/>
<dbReference type="Proteomes" id="UP000188276">
    <property type="component" value="Unassembled WGS sequence"/>
</dbReference>
<organism evidence="1 2">
    <name type="scientific">Vibrio ruber (strain DSM 16370 / JCM 11486 / BCRC 17186 / CECT 7878 / LMG 23124 / VR1)</name>
    <dbReference type="NCBI Taxonomy" id="1123498"/>
    <lineage>
        <taxon>Bacteria</taxon>
        <taxon>Pseudomonadati</taxon>
        <taxon>Pseudomonadota</taxon>
        <taxon>Gammaproteobacteria</taxon>
        <taxon>Vibrionales</taxon>
        <taxon>Vibrionaceae</taxon>
        <taxon>Vibrio</taxon>
    </lineage>
</organism>
<keyword evidence="2" id="KW-1185">Reference proteome</keyword>
<protein>
    <submittedName>
        <fullName evidence="1">Uncharacterized protein</fullName>
    </submittedName>
</protein>
<sequence length="43" mass="5042">MRTLTLFINASEYSLTMKDKIDNYLASIMLNIICLKSHIHEKQ</sequence>
<dbReference type="EMBL" id="FULE01000044">
    <property type="protein sequence ID" value="SJN58848.1"/>
    <property type="molecule type" value="Genomic_DNA"/>
</dbReference>
<evidence type="ECO:0000313" key="1">
    <source>
        <dbReference type="EMBL" id="SJN58848.1"/>
    </source>
</evidence>
<evidence type="ECO:0000313" key="2">
    <source>
        <dbReference type="Proteomes" id="UP000188276"/>
    </source>
</evidence>
<proteinExistence type="predicted"/>
<dbReference type="AlphaFoldDB" id="A0A1R4LQV1"/>
<gene>
    <name evidence="1" type="ORF">VR7878_03072</name>
</gene>
<accession>A0A1R4LQV1</accession>
<reference evidence="2" key="1">
    <citation type="submission" date="2017-02" db="EMBL/GenBank/DDBJ databases">
        <authorList>
            <person name="Rodrigo-Torres L."/>
            <person name="Arahal R.D."/>
            <person name="Lucena T."/>
        </authorList>
    </citation>
    <scope>NUCLEOTIDE SEQUENCE [LARGE SCALE GENOMIC DNA]</scope>
    <source>
        <strain evidence="2">CECT 7878</strain>
    </source>
</reference>
<name>A0A1R4LQV1_VIBR1</name>